<dbReference type="InterPro" id="IPR036424">
    <property type="entry name" value="UPP_synth-like_sf"/>
</dbReference>
<dbReference type="FunFam" id="3.40.1180.10:FF:000001">
    <property type="entry name" value="(2E,6E)-farnesyl-diphosphate-specific ditrans,polycis-undecaprenyl-diphosphate synthase"/>
    <property type="match status" value="1"/>
</dbReference>
<dbReference type="AlphaFoldDB" id="A0A1I5FLQ9"/>
<feature type="binding site" evidence="2">
    <location>
        <position position="44"/>
    </location>
    <ligand>
        <name>substrate</name>
    </ligand>
</feature>
<feature type="binding site" evidence="2">
    <location>
        <begin position="201"/>
        <end position="203"/>
    </location>
    <ligand>
        <name>substrate</name>
    </ligand>
</feature>
<gene>
    <name evidence="3" type="ORF">SAMN04488056_104108</name>
</gene>
<evidence type="ECO:0000256" key="2">
    <source>
        <dbReference type="HAMAP-Rule" id="MF_01139"/>
    </source>
</evidence>
<sequence length="263" mass="29729">MVGQMRYADTSVAGNMAIPRHLAVIMDGNGRWAQERKLSRTQGHRQGVVAVREIVSNAIEFKIEYLTLFAFSSENWSRPQSEVRDLLGLLKLFINKDLATLHKQNVRVLVIGSRVGLESDIAALLDKAERRTQNNTGLTLQIAFNYGARHEIVDMVKSLAREVEEGRLTASAIDEALVSQSLYTGSVPDPDVILRTSGEQRLSNFLLWQAAYSEFIFVDCYWPDFDRQQLELALVEYGRRNRRFGRVTVDDIELNQAALVSGR</sequence>
<evidence type="ECO:0000313" key="4">
    <source>
        <dbReference type="Proteomes" id="UP000199236"/>
    </source>
</evidence>
<evidence type="ECO:0000313" key="3">
    <source>
        <dbReference type="EMBL" id="SFO24718.1"/>
    </source>
</evidence>
<dbReference type="Proteomes" id="UP000199236">
    <property type="component" value="Unassembled WGS sequence"/>
</dbReference>
<feature type="binding site" evidence="2">
    <location>
        <position position="40"/>
    </location>
    <ligand>
        <name>substrate</name>
    </ligand>
</feature>
<name>A0A1I5FLQ9_9HYPH</name>
<dbReference type="GO" id="GO:0016094">
    <property type="term" value="P:polyprenol biosynthetic process"/>
    <property type="evidence" value="ECO:0007669"/>
    <property type="project" value="TreeGrafter"/>
</dbReference>
<dbReference type="CDD" id="cd00475">
    <property type="entry name" value="Cis_IPPS"/>
    <property type="match status" value="1"/>
</dbReference>
<dbReference type="PANTHER" id="PTHR10291:SF0">
    <property type="entry name" value="DEHYDRODOLICHYL DIPHOSPHATE SYNTHASE 2"/>
    <property type="match status" value="1"/>
</dbReference>
<dbReference type="Gene3D" id="3.40.1180.10">
    <property type="entry name" value="Decaprenyl diphosphate synthase-like"/>
    <property type="match status" value="1"/>
</dbReference>
<organism evidence="3 4">
    <name type="scientific">Cohaesibacter marisflavi</name>
    <dbReference type="NCBI Taxonomy" id="655353"/>
    <lineage>
        <taxon>Bacteria</taxon>
        <taxon>Pseudomonadati</taxon>
        <taxon>Pseudomonadota</taxon>
        <taxon>Alphaproteobacteria</taxon>
        <taxon>Hyphomicrobiales</taxon>
        <taxon>Cohaesibacteraceae</taxon>
    </lineage>
</organism>
<dbReference type="InterPro" id="IPR001441">
    <property type="entry name" value="UPP_synth-like"/>
</dbReference>
<keyword evidence="2" id="KW-0479">Metal-binding</keyword>
<accession>A0A1I5FLQ9</accession>
<comment type="function">
    <text evidence="2">Catalyzes the condensation of isopentenyl diphosphate (IPP) with allylic pyrophosphates generating different type of terpenoids.</text>
</comment>
<feature type="binding site" evidence="2">
    <location>
        <position position="27"/>
    </location>
    <ligand>
        <name>Mg(2+)</name>
        <dbReference type="ChEBI" id="CHEBI:18420"/>
    </ligand>
</feature>
<feature type="binding site" evidence="2">
    <location>
        <position position="32"/>
    </location>
    <ligand>
        <name>substrate</name>
    </ligand>
</feature>
<dbReference type="STRING" id="655353.SAMN04488056_104108"/>
<keyword evidence="1 2" id="KW-0808">Transferase</keyword>
<dbReference type="PANTHER" id="PTHR10291">
    <property type="entry name" value="DEHYDRODOLICHYL DIPHOSPHATE SYNTHASE FAMILY MEMBER"/>
    <property type="match status" value="1"/>
</dbReference>
<dbReference type="SUPFAM" id="SSF64005">
    <property type="entry name" value="Undecaprenyl diphosphate synthase"/>
    <property type="match status" value="1"/>
</dbReference>
<dbReference type="NCBIfam" id="TIGR00055">
    <property type="entry name" value="uppS"/>
    <property type="match status" value="1"/>
</dbReference>
<dbReference type="InterPro" id="IPR018520">
    <property type="entry name" value="UPP_synth-like_CS"/>
</dbReference>
<feature type="binding site" evidence="2">
    <location>
        <position position="214"/>
    </location>
    <ligand>
        <name>Mg(2+)</name>
        <dbReference type="ChEBI" id="CHEBI:18420"/>
    </ligand>
</feature>
<dbReference type="NCBIfam" id="NF011405">
    <property type="entry name" value="PRK14830.1"/>
    <property type="match status" value="1"/>
</dbReference>
<dbReference type="EC" id="2.5.1.-" evidence="2"/>
<keyword evidence="4" id="KW-1185">Reference proteome</keyword>
<dbReference type="GO" id="GO:0000287">
    <property type="term" value="F:magnesium ion binding"/>
    <property type="evidence" value="ECO:0007669"/>
    <property type="project" value="UniProtKB-UniRule"/>
</dbReference>
<comment type="cofactor">
    <cofactor evidence="2">
        <name>Mg(2+)</name>
        <dbReference type="ChEBI" id="CHEBI:18420"/>
    </cofactor>
    <text evidence="2">Binds 2 magnesium ions per subunit.</text>
</comment>
<dbReference type="GO" id="GO:0008834">
    <property type="term" value="F:ditrans,polycis-undecaprenyl-diphosphate synthase [(2E,6E)-farnesyl-diphosphate specific] activity"/>
    <property type="evidence" value="ECO:0007669"/>
    <property type="project" value="TreeGrafter"/>
</dbReference>
<dbReference type="Pfam" id="PF01255">
    <property type="entry name" value="Prenyltransf"/>
    <property type="match status" value="1"/>
</dbReference>
<evidence type="ECO:0000256" key="1">
    <source>
        <dbReference type="ARBA" id="ARBA00022679"/>
    </source>
</evidence>
<comment type="subunit">
    <text evidence="2">Homodimer.</text>
</comment>
<feature type="binding site" evidence="2">
    <location>
        <position position="78"/>
    </location>
    <ligand>
        <name>substrate</name>
    </ligand>
</feature>
<keyword evidence="2" id="KW-0460">Magnesium</keyword>
<dbReference type="PROSITE" id="PS01066">
    <property type="entry name" value="UPP_SYNTHASE"/>
    <property type="match status" value="1"/>
</dbReference>
<feature type="binding site" evidence="2">
    <location>
        <position position="195"/>
    </location>
    <ligand>
        <name>substrate</name>
    </ligand>
</feature>
<dbReference type="HAMAP" id="MF_01139">
    <property type="entry name" value="ISPT"/>
    <property type="match status" value="1"/>
</dbReference>
<proteinExistence type="inferred from homology"/>
<feature type="active site" description="Proton acceptor" evidence="2">
    <location>
        <position position="75"/>
    </location>
</feature>
<dbReference type="NCBIfam" id="NF011408">
    <property type="entry name" value="PRK14834.1"/>
    <property type="match status" value="1"/>
</dbReference>
<reference evidence="3 4" key="1">
    <citation type="submission" date="2016-10" db="EMBL/GenBank/DDBJ databases">
        <authorList>
            <person name="de Groot N.N."/>
        </authorList>
    </citation>
    <scope>NUCLEOTIDE SEQUENCE [LARGE SCALE GENOMIC DNA]</scope>
    <source>
        <strain evidence="3 4">CGMCC 1.9157</strain>
    </source>
</reference>
<feature type="binding site" evidence="2">
    <location>
        <begin position="28"/>
        <end position="31"/>
    </location>
    <ligand>
        <name>substrate</name>
    </ligand>
</feature>
<feature type="active site" evidence="2">
    <location>
        <position position="27"/>
    </location>
</feature>
<protein>
    <recommendedName>
        <fullName evidence="2">Isoprenyl transferase</fullName>
        <ecNumber evidence="2">2.5.1.-</ecNumber>
    </recommendedName>
</protein>
<dbReference type="EMBL" id="FOVR01000004">
    <property type="protein sequence ID" value="SFO24718.1"/>
    <property type="molecule type" value="Genomic_DNA"/>
</dbReference>
<dbReference type="GO" id="GO:0005829">
    <property type="term" value="C:cytosol"/>
    <property type="evidence" value="ECO:0007669"/>
    <property type="project" value="TreeGrafter"/>
</dbReference>
<feature type="binding site" evidence="2">
    <location>
        <begin position="72"/>
        <end position="74"/>
    </location>
    <ligand>
        <name>substrate</name>
    </ligand>
</feature>
<comment type="similarity">
    <text evidence="2">Belongs to the UPP synthase family.</text>
</comment>
<feature type="binding site" evidence="2">
    <location>
        <position position="76"/>
    </location>
    <ligand>
        <name>substrate</name>
    </ligand>
</feature>